<dbReference type="InterPro" id="IPR021908">
    <property type="entry name" value="YfbK_C"/>
</dbReference>
<protein>
    <submittedName>
        <fullName evidence="4">VWA domain-containing protein</fullName>
    </submittedName>
</protein>
<dbReference type="InterPro" id="IPR002035">
    <property type="entry name" value="VWF_A"/>
</dbReference>
<keyword evidence="2" id="KW-0812">Transmembrane</keyword>
<reference evidence="4 5" key="1">
    <citation type="submission" date="2018-11" db="EMBL/GenBank/DDBJ databases">
        <title>the genome of Mesorhizobium tamadayense DSM 28320.</title>
        <authorList>
            <person name="Gao J."/>
        </authorList>
    </citation>
    <scope>NUCLEOTIDE SEQUENCE [LARGE SCALE GENOMIC DNA]</scope>
    <source>
        <strain evidence="4 5">DSM 28320</strain>
    </source>
</reference>
<dbReference type="PANTHER" id="PTHR10579">
    <property type="entry name" value="CALCIUM-ACTIVATED CHLORIDE CHANNEL REGULATOR"/>
    <property type="match status" value="1"/>
</dbReference>
<proteinExistence type="predicted"/>
<sequence>MVDDNELERLRDLAVPAPDGEAKARAFATAMHAFDGQEKISTAPQGTAAGLRLTERARTLWREIMQRKLIATPAITALVALPIAGYAAFQMLKEQPSVIGGNDGKVTETLADKPAAQKPAANGLATNEPLAAAPAKEKKTDADSKRRVEDEAQVAPASPPKPATEVDSLAKQEMAPEALPAPGPAESGQLATGGRANAQAPMAAMPPAQAPAGAVADSKLMVQPSPMPADQMQPQEENRDRIETFKTNPVHEAAQDPVSTFSIDVDTASYSFVRRSLKQGALPDPDTVRVEEMINYFPYGWKGPDSAATPFNSTVTVMPTPWNERTKLMHVAIKGFDVKPAEQPKANLVFLIDVSGSMDEPDKLPLLKSAFRLLVSKLKPDDTVSIVTYAGNAGTVLMPTKAAEKQKILSAIDNLEPGGSTAGEAGIKEAYKLAQQSFVRDGVNRVMLATDGDFNVGQTDDDDLKRLIEKERKTGVFLSVFGFGRGNLNDQMMQTIAQNGNGTAAYIDTLAEAEKVLVEDASSTLFTIAKDVKIQVEFNPAKVSEYRLVGYETRALKREDFDNDRVDAGDIGSGHSVTAIYEITPKGSGGEQVDPLRYGQAKVDNGGVANAGEYAFVKIRYKLPNENISKLITTPVTAANEVSSFDEAGADQRFSVAVAAFGQKLRDEDQTANFGYDRILEIANAARGADPFGYRAEFLSLVRLASSLDGNK</sequence>
<dbReference type="InterPro" id="IPR051266">
    <property type="entry name" value="CLCR"/>
</dbReference>
<evidence type="ECO:0000256" key="2">
    <source>
        <dbReference type="SAM" id="Phobius"/>
    </source>
</evidence>
<dbReference type="Pfam" id="PF00092">
    <property type="entry name" value="VWA"/>
    <property type="match status" value="1"/>
</dbReference>
<dbReference type="SMART" id="SM00327">
    <property type="entry name" value="VWA"/>
    <property type="match status" value="1"/>
</dbReference>
<dbReference type="CDD" id="cd01465">
    <property type="entry name" value="vWA_subgroup"/>
    <property type="match status" value="1"/>
</dbReference>
<evidence type="ECO:0000256" key="1">
    <source>
        <dbReference type="SAM" id="MobiDB-lite"/>
    </source>
</evidence>
<evidence type="ECO:0000259" key="3">
    <source>
        <dbReference type="PROSITE" id="PS50234"/>
    </source>
</evidence>
<feature type="region of interest" description="Disordered" evidence="1">
    <location>
        <begin position="117"/>
        <end position="170"/>
    </location>
</feature>
<dbReference type="InterPro" id="IPR022156">
    <property type="entry name" value="Uncharacterised_YfbK_N"/>
</dbReference>
<evidence type="ECO:0000313" key="4">
    <source>
        <dbReference type="EMBL" id="RRH95792.1"/>
    </source>
</evidence>
<accession>A0A3P3FCA0</accession>
<keyword evidence="5" id="KW-1185">Reference proteome</keyword>
<dbReference type="InterPro" id="IPR036465">
    <property type="entry name" value="vWFA_dom_sf"/>
</dbReference>
<feature type="compositionally biased region" description="Basic and acidic residues" evidence="1">
    <location>
        <begin position="135"/>
        <end position="150"/>
    </location>
</feature>
<evidence type="ECO:0000313" key="5">
    <source>
        <dbReference type="Proteomes" id="UP000273786"/>
    </source>
</evidence>
<keyword evidence="2" id="KW-0472">Membrane</keyword>
<dbReference type="Pfam" id="PF12034">
    <property type="entry name" value="YfbK_C"/>
    <property type="match status" value="1"/>
</dbReference>
<feature type="domain" description="VWFA" evidence="3">
    <location>
        <begin position="347"/>
        <end position="525"/>
    </location>
</feature>
<gene>
    <name evidence="4" type="ORF">EH240_23960</name>
</gene>
<dbReference type="Gene3D" id="3.40.50.410">
    <property type="entry name" value="von Willebrand factor, type A domain"/>
    <property type="match status" value="1"/>
</dbReference>
<dbReference type="OrthoDB" id="9805121at2"/>
<keyword evidence="2" id="KW-1133">Transmembrane helix</keyword>
<dbReference type="Pfam" id="PF12450">
    <property type="entry name" value="vWF_A"/>
    <property type="match status" value="1"/>
</dbReference>
<dbReference type="RefSeq" id="WP_125003225.1">
    <property type="nucleotide sequence ID" value="NZ_RQXT01000034.1"/>
</dbReference>
<dbReference type="PANTHER" id="PTHR10579:SF43">
    <property type="entry name" value="ZINC FINGER (C3HC4-TYPE RING FINGER) FAMILY PROTEIN"/>
    <property type="match status" value="1"/>
</dbReference>
<dbReference type="PROSITE" id="PS50234">
    <property type="entry name" value="VWFA"/>
    <property type="match status" value="1"/>
</dbReference>
<comment type="caution">
    <text evidence="4">The sequence shown here is derived from an EMBL/GenBank/DDBJ whole genome shotgun (WGS) entry which is preliminary data.</text>
</comment>
<dbReference type="Proteomes" id="UP000273786">
    <property type="component" value="Unassembled WGS sequence"/>
</dbReference>
<feature type="transmembrane region" description="Helical" evidence="2">
    <location>
        <begin position="69"/>
        <end position="89"/>
    </location>
</feature>
<name>A0A3P3FCA0_9HYPH</name>
<dbReference type="SUPFAM" id="SSF53300">
    <property type="entry name" value="vWA-like"/>
    <property type="match status" value="1"/>
</dbReference>
<dbReference type="AlphaFoldDB" id="A0A3P3FCA0"/>
<organism evidence="4 5">
    <name type="scientific">Mesorhizobium tamadayense</name>
    <dbReference type="NCBI Taxonomy" id="425306"/>
    <lineage>
        <taxon>Bacteria</taxon>
        <taxon>Pseudomonadati</taxon>
        <taxon>Pseudomonadota</taxon>
        <taxon>Alphaproteobacteria</taxon>
        <taxon>Hyphomicrobiales</taxon>
        <taxon>Phyllobacteriaceae</taxon>
        <taxon>Mesorhizobium</taxon>
    </lineage>
</organism>
<dbReference type="EMBL" id="RQXT01000034">
    <property type="protein sequence ID" value="RRH95792.1"/>
    <property type="molecule type" value="Genomic_DNA"/>
</dbReference>